<dbReference type="GeneID" id="103154849"/>
<evidence type="ECO:0000256" key="5">
    <source>
        <dbReference type="ARBA" id="ARBA00032748"/>
    </source>
</evidence>
<dbReference type="Proteomes" id="UP000028760">
    <property type="component" value="Unassembled WGS sequence"/>
</dbReference>
<dbReference type="PANTHER" id="PTHR31454:SF2">
    <property type="entry name" value="ACTIVE REGULATOR OF SIRT1"/>
    <property type="match status" value="1"/>
</dbReference>
<dbReference type="RefSeq" id="XP_007576336.1">
    <property type="nucleotide sequence ID" value="XM_007576274.2"/>
</dbReference>
<dbReference type="PANTHER" id="PTHR31454">
    <property type="entry name" value="ACTIVE REGULATOR OF SIRT1"/>
    <property type="match status" value="1"/>
</dbReference>
<feature type="compositionally biased region" description="Basic residues" evidence="6">
    <location>
        <begin position="109"/>
        <end position="119"/>
    </location>
</feature>
<feature type="region of interest" description="Disordered" evidence="6">
    <location>
        <begin position="106"/>
        <end position="135"/>
    </location>
</feature>
<keyword evidence="4" id="KW-0539">Nucleus</keyword>
<evidence type="ECO:0000313" key="8">
    <source>
        <dbReference type="Proteomes" id="UP000028760"/>
    </source>
</evidence>
<protein>
    <recommendedName>
        <fullName evidence="3">Active regulator of SIRT1</fullName>
    </recommendedName>
    <alternativeName>
        <fullName evidence="5">40S ribosomal protein S19-binding protein 1</fullName>
    </alternativeName>
</protein>
<evidence type="ECO:0000256" key="6">
    <source>
        <dbReference type="SAM" id="MobiDB-lite"/>
    </source>
</evidence>
<dbReference type="AlphaFoldDB" id="A0A087XJR1"/>
<dbReference type="GO" id="GO:0005730">
    <property type="term" value="C:nucleolus"/>
    <property type="evidence" value="ECO:0007669"/>
    <property type="project" value="UniProtKB-SubCell"/>
</dbReference>
<dbReference type="eggNOG" id="ENOG502S1CM">
    <property type="taxonomic scope" value="Eukaryota"/>
</dbReference>
<accession>A0A087XJR1</accession>
<name>A0A087XJR1_POEFO</name>
<evidence type="ECO:0000256" key="2">
    <source>
        <dbReference type="ARBA" id="ARBA00007318"/>
    </source>
</evidence>
<reference evidence="8" key="1">
    <citation type="submission" date="2013-10" db="EMBL/GenBank/DDBJ databases">
        <authorList>
            <person name="Schartl M."/>
            <person name="Warren W."/>
        </authorList>
    </citation>
    <scope>NUCLEOTIDE SEQUENCE [LARGE SCALE GENOMIC DNA]</scope>
    <source>
        <strain evidence="8">female</strain>
    </source>
</reference>
<evidence type="ECO:0000256" key="3">
    <source>
        <dbReference type="ARBA" id="ARBA00016855"/>
    </source>
</evidence>
<organism evidence="7 8">
    <name type="scientific">Poecilia formosa</name>
    <name type="common">Amazon molly</name>
    <name type="synonym">Limia formosa</name>
    <dbReference type="NCBI Taxonomy" id="48698"/>
    <lineage>
        <taxon>Eukaryota</taxon>
        <taxon>Metazoa</taxon>
        <taxon>Chordata</taxon>
        <taxon>Craniata</taxon>
        <taxon>Vertebrata</taxon>
        <taxon>Euteleostomi</taxon>
        <taxon>Actinopterygii</taxon>
        <taxon>Neopterygii</taxon>
        <taxon>Teleostei</taxon>
        <taxon>Neoteleostei</taxon>
        <taxon>Acanthomorphata</taxon>
        <taxon>Ovalentaria</taxon>
        <taxon>Atherinomorphae</taxon>
        <taxon>Cyprinodontiformes</taxon>
        <taxon>Poeciliidae</taxon>
        <taxon>Poeciliinae</taxon>
        <taxon>Poecilia</taxon>
    </lineage>
</organism>
<dbReference type="EMBL" id="AYCK01017451">
    <property type="status" value="NOT_ANNOTATED_CDS"/>
    <property type="molecule type" value="Genomic_DNA"/>
</dbReference>
<dbReference type="InterPro" id="IPR023262">
    <property type="entry name" value="AROS"/>
</dbReference>
<dbReference type="Ensembl" id="ENSPFOT00000006024.2">
    <property type="protein sequence ID" value="ENSPFOP00000006014.1"/>
    <property type="gene ID" value="ENSPFOG00000006136.2"/>
</dbReference>
<dbReference type="OMA" id="KFQREYF"/>
<evidence type="ECO:0000256" key="1">
    <source>
        <dbReference type="ARBA" id="ARBA00004604"/>
    </source>
</evidence>
<sequence>MSASLIRRGLELLNDDIKDSSRVKKKKQTPSSAAVMNLVSTNRQGVTKQVKRLQGRLGPGKSKATVKDKRIRSAVEDFRKKQPKSQLDANLKYFLETAGKAEAFDTKKILRHSRGRQSRNRPDKPVKTSKEAQSLFTEEEFQQFQREYFGRTVEEKK</sequence>
<dbReference type="OrthoDB" id="6493910at2759"/>
<dbReference type="CTD" id="91582"/>
<keyword evidence="8" id="KW-1185">Reference proteome</keyword>
<feature type="compositionally biased region" description="Basic and acidic residues" evidence="6">
    <location>
        <begin position="120"/>
        <end position="130"/>
    </location>
</feature>
<dbReference type="STRING" id="48698.ENSPFOP00000006014"/>
<comment type="subcellular location">
    <subcellularLocation>
        <location evidence="1">Nucleus</location>
        <location evidence="1">Nucleolus</location>
    </subcellularLocation>
</comment>
<evidence type="ECO:0000256" key="4">
    <source>
        <dbReference type="ARBA" id="ARBA00023242"/>
    </source>
</evidence>
<dbReference type="GO" id="GO:0019899">
    <property type="term" value="F:enzyme binding"/>
    <property type="evidence" value="ECO:0007669"/>
    <property type="project" value="TreeGrafter"/>
</dbReference>
<reference evidence="7" key="3">
    <citation type="submission" date="2025-09" db="UniProtKB">
        <authorList>
            <consortium name="Ensembl"/>
        </authorList>
    </citation>
    <scope>IDENTIFICATION</scope>
</reference>
<dbReference type="GeneTree" id="ENSGT00390000016774"/>
<dbReference type="KEGG" id="pfor:103154849"/>
<evidence type="ECO:0000313" key="7">
    <source>
        <dbReference type="Ensembl" id="ENSPFOP00000006014.1"/>
    </source>
</evidence>
<reference evidence="7" key="2">
    <citation type="submission" date="2025-08" db="UniProtKB">
        <authorList>
            <consortium name="Ensembl"/>
        </authorList>
    </citation>
    <scope>IDENTIFICATION</scope>
</reference>
<dbReference type="Pfam" id="PF15684">
    <property type="entry name" value="AROS"/>
    <property type="match status" value="1"/>
</dbReference>
<proteinExistence type="inferred from homology"/>
<dbReference type="PRINTS" id="PR02029">
    <property type="entry name" value="ACTREGSIRT1"/>
</dbReference>
<comment type="similarity">
    <text evidence="2">Belongs to the AROS family.</text>
</comment>